<dbReference type="InterPro" id="IPR036388">
    <property type="entry name" value="WH-like_DNA-bd_sf"/>
</dbReference>
<dbReference type="GO" id="GO:0003700">
    <property type="term" value="F:DNA-binding transcription factor activity"/>
    <property type="evidence" value="ECO:0007669"/>
    <property type="project" value="InterPro"/>
</dbReference>
<evidence type="ECO:0000313" key="3">
    <source>
        <dbReference type="Proteomes" id="UP000433577"/>
    </source>
</evidence>
<dbReference type="OrthoDB" id="8906692at2"/>
<sequence>MTFAQQHAERFGLSIPEWRVVAVLGRYGELSSGEVMERTSMDKAKVSRAVTRMSAMKLISRSDNVNDMRSNRLKLTRKGQQIHDQITPIATNLERELLDVLTESEREVFVNALTKLDKKVIEMSAGDLGGNAHV</sequence>
<dbReference type="Proteomes" id="UP000433577">
    <property type="component" value="Chromosome 2"/>
</dbReference>
<dbReference type="EMBL" id="CP046914">
    <property type="protein sequence ID" value="QGZ64262.1"/>
    <property type="molecule type" value="Genomic_DNA"/>
</dbReference>
<proteinExistence type="predicted"/>
<reference evidence="2 3" key="1">
    <citation type="submission" date="2019-12" db="EMBL/GenBank/DDBJ databases">
        <title>Paraburkholderia acidiphila 7Q-K02 sp. nov and Paraburkholderia acidisoli DHF22 sp. nov., two strains isolated from forest soil.</title>
        <authorList>
            <person name="Gao Z."/>
            <person name="Qiu L."/>
        </authorList>
    </citation>
    <scope>NUCLEOTIDE SEQUENCE [LARGE SCALE GENOMIC DNA]</scope>
    <source>
        <strain evidence="2 3">DHF22</strain>
    </source>
</reference>
<keyword evidence="3" id="KW-1185">Reference proteome</keyword>
<dbReference type="InterPro" id="IPR036390">
    <property type="entry name" value="WH_DNA-bd_sf"/>
</dbReference>
<dbReference type="KEGG" id="pacs:FAZ98_21295"/>
<evidence type="ECO:0000259" key="1">
    <source>
        <dbReference type="PROSITE" id="PS50995"/>
    </source>
</evidence>
<dbReference type="Pfam" id="PF12802">
    <property type="entry name" value="MarR_2"/>
    <property type="match status" value="1"/>
</dbReference>
<dbReference type="InterPro" id="IPR039422">
    <property type="entry name" value="MarR/SlyA-like"/>
</dbReference>
<name>A0A7Z2GLZ3_9BURK</name>
<dbReference type="PROSITE" id="PS50995">
    <property type="entry name" value="HTH_MARR_2"/>
    <property type="match status" value="1"/>
</dbReference>
<dbReference type="RefSeq" id="WP_158953514.1">
    <property type="nucleotide sequence ID" value="NZ_CP046914.1"/>
</dbReference>
<dbReference type="PANTHER" id="PTHR33164">
    <property type="entry name" value="TRANSCRIPTIONAL REGULATOR, MARR FAMILY"/>
    <property type="match status" value="1"/>
</dbReference>
<organism evidence="2 3">
    <name type="scientific">Paraburkholderia acidisoli</name>
    <dbReference type="NCBI Taxonomy" id="2571748"/>
    <lineage>
        <taxon>Bacteria</taxon>
        <taxon>Pseudomonadati</taxon>
        <taxon>Pseudomonadota</taxon>
        <taxon>Betaproteobacteria</taxon>
        <taxon>Burkholderiales</taxon>
        <taxon>Burkholderiaceae</taxon>
        <taxon>Paraburkholderia</taxon>
    </lineage>
</organism>
<dbReference type="Gene3D" id="1.10.10.10">
    <property type="entry name" value="Winged helix-like DNA-binding domain superfamily/Winged helix DNA-binding domain"/>
    <property type="match status" value="1"/>
</dbReference>
<gene>
    <name evidence="2" type="ORF">FAZ98_21295</name>
</gene>
<accession>A0A7Z2GLZ3</accession>
<dbReference type="InterPro" id="IPR000835">
    <property type="entry name" value="HTH_MarR-typ"/>
</dbReference>
<feature type="domain" description="HTH marR-type" evidence="1">
    <location>
        <begin position="1"/>
        <end position="118"/>
    </location>
</feature>
<dbReference type="PANTHER" id="PTHR33164:SF57">
    <property type="entry name" value="MARR-FAMILY TRANSCRIPTIONAL REGULATOR"/>
    <property type="match status" value="1"/>
</dbReference>
<dbReference type="AlphaFoldDB" id="A0A7Z2GLZ3"/>
<protein>
    <submittedName>
        <fullName evidence="2">MarR family transcriptional regulator</fullName>
    </submittedName>
</protein>
<dbReference type="PRINTS" id="PR00598">
    <property type="entry name" value="HTHMARR"/>
</dbReference>
<dbReference type="SUPFAM" id="SSF46785">
    <property type="entry name" value="Winged helix' DNA-binding domain"/>
    <property type="match status" value="1"/>
</dbReference>
<dbReference type="SMART" id="SM00347">
    <property type="entry name" value="HTH_MARR"/>
    <property type="match status" value="1"/>
</dbReference>
<evidence type="ECO:0000313" key="2">
    <source>
        <dbReference type="EMBL" id="QGZ64262.1"/>
    </source>
</evidence>
<dbReference type="GO" id="GO:0006950">
    <property type="term" value="P:response to stress"/>
    <property type="evidence" value="ECO:0007669"/>
    <property type="project" value="TreeGrafter"/>
</dbReference>